<evidence type="ECO:0000256" key="1">
    <source>
        <dbReference type="SAM" id="MobiDB-lite"/>
    </source>
</evidence>
<feature type="transmembrane region" description="Helical" evidence="2">
    <location>
        <begin position="175"/>
        <end position="197"/>
    </location>
</feature>
<proteinExistence type="predicted"/>
<dbReference type="EMBL" id="ML994619">
    <property type="protein sequence ID" value="KAF2190021.1"/>
    <property type="molecule type" value="Genomic_DNA"/>
</dbReference>
<evidence type="ECO:0000256" key="3">
    <source>
        <dbReference type="SAM" id="SignalP"/>
    </source>
</evidence>
<feature type="signal peptide" evidence="3">
    <location>
        <begin position="1"/>
        <end position="17"/>
    </location>
</feature>
<evidence type="ECO:0000313" key="4">
    <source>
        <dbReference type="EMBL" id="KAF2190021.1"/>
    </source>
</evidence>
<accession>A0A6A6EES0</accession>
<feature type="chain" id="PRO_5025642539" description="Mid2 domain-containing protein" evidence="3">
    <location>
        <begin position="18"/>
        <end position="263"/>
    </location>
</feature>
<sequence length="263" mass="27172">MRPAIASSLLFASPSTALVVTSGLDLLSRQASGACGDGPNPLSCGEGFPPFFTCPQNSTCQSLGSGPNFTVAALCCTSGTDCTIIPPVSCDTSLMDAGGCPGYYVHAASEGIVSLPACGQQCCPPNYFCRRDSQCVKDVSDPEANITLDASPASSPSPDPLDLISSMWSNLGVNIAISLGILAGLLLIPSLAFLIIARRGRRNMQPEAEPEAWEKAELDGSQRKGGHGTEELGASKSPVEIAGGRSPMQEMGLNDPAVHEMPA</sequence>
<name>A0A6A6EES0_9PEZI</name>
<keyword evidence="5" id="KW-1185">Reference proteome</keyword>
<keyword evidence="2" id="KW-0812">Transmembrane</keyword>
<dbReference type="OrthoDB" id="5338512at2759"/>
<gene>
    <name evidence="4" type="ORF">K469DRAFT_759309</name>
</gene>
<evidence type="ECO:0008006" key="6">
    <source>
        <dbReference type="Google" id="ProtNLM"/>
    </source>
</evidence>
<keyword evidence="2" id="KW-0472">Membrane</keyword>
<keyword evidence="3" id="KW-0732">Signal</keyword>
<dbReference type="Proteomes" id="UP000800200">
    <property type="component" value="Unassembled WGS sequence"/>
</dbReference>
<protein>
    <recommendedName>
        <fullName evidence="6">Mid2 domain-containing protein</fullName>
    </recommendedName>
</protein>
<evidence type="ECO:0000256" key="2">
    <source>
        <dbReference type="SAM" id="Phobius"/>
    </source>
</evidence>
<dbReference type="AlphaFoldDB" id="A0A6A6EES0"/>
<evidence type="ECO:0000313" key="5">
    <source>
        <dbReference type="Proteomes" id="UP000800200"/>
    </source>
</evidence>
<feature type="region of interest" description="Disordered" evidence="1">
    <location>
        <begin position="207"/>
        <end position="263"/>
    </location>
</feature>
<organism evidence="4 5">
    <name type="scientific">Zopfia rhizophila CBS 207.26</name>
    <dbReference type="NCBI Taxonomy" id="1314779"/>
    <lineage>
        <taxon>Eukaryota</taxon>
        <taxon>Fungi</taxon>
        <taxon>Dikarya</taxon>
        <taxon>Ascomycota</taxon>
        <taxon>Pezizomycotina</taxon>
        <taxon>Dothideomycetes</taxon>
        <taxon>Dothideomycetes incertae sedis</taxon>
        <taxon>Zopfiaceae</taxon>
        <taxon>Zopfia</taxon>
    </lineage>
</organism>
<feature type="compositionally biased region" description="Basic and acidic residues" evidence="1">
    <location>
        <begin position="212"/>
        <end position="230"/>
    </location>
</feature>
<reference evidence="4" key="1">
    <citation type="journal article" date="2020" name="Stud. Mycol.">
        <title>101 Dothideomycetes genomes: a test case for predicting lifestyles and emergence of pathogens.</title>
        <authorList>
            <person name="Haridas S."/>
            <person name="Albert R."/>
            <person name="Binder M."/>
            <person name="Bloem J."/>
            <person name="Labutti K."/>
            <person name="Salamov A."/>
            <person name="Andreopoulos B."/>
            <person name="Baker S."/>
            <person name="Barry K."/>
            <person name="Bills G."/>
            <person name="Bluhm B."/>
            <person name="Cannon C."/>
            <person name="Castanera R."/>
            <person name="Culley D."/>
            <person name="Daum C."/>
            <person name="Ezra D."/>
            <person name="Gonzalez J."/>
            <person name="Henrissat B."/>
            <person name="Kuo A."/>
            <person name="Liang C."/>
            <person name="Lipzen A."/>
            <person name="Lutzoni F."/>
            <person name="Magnuson J."/>
            <person name="Mondo S."/>
            <person name="Nolan M."/>
            <person name="Ohm R."/>
            <person name="Pangilinan J."/>
            <person name="Park H.-J."/>
            <person name="Ramirez L."/>
            <person name="Alfaro M."/>
            <person name="Sun H."/>
            <person name="Tritt A."/>
            <person name="Yoshinaga Y."/>
            <person name="Zwiers L.-H."/>
            <person name="Turgeon B."/>
            <person name="Goodwin S."/>
            <person name="Spatafora J."/>
            <person name="Crous P."/>
            <person name="Grigoriev I."/>
        </authorList>
    </citation>
    <scope>NUCLEOTIDE SEQUENCE</scope>
    <source>
        <strain evidence="4">CBS 207.26</strain>
    </source>
</reference>
<keyword evidence="2" id="KW-1133">Transmembrane helix</keyword>